<evidence type="ECO:0000256" key="3">
    <source>
        <dbReference type="ARBA" id="ARBA00022454"/>
    </source>
</evidence>
<feature type="region of interest" description="Disordered" evidence="8">
    <location>
        <begin position="566"/>
        <end position="650"/>
    </location>
</feature>
<keyword evidence="6" id="KW-0949">S-adenosyl-L-methionine</keyword>
<keyword evidence="3" id="KW-0158">Chromosome</keyword>
<protein>
    <recommendedName>
        <fullName evidence="9">SET domain-containing protein</fullName>
    </recommendedName>
</protein>
<dbReference type="GO" id="GO:0005634">
    <property type="term" value="C:nucleus"/>
    <property type="evidence" value="ECO:0007669"/>
    <property type="project" value="UniProtKB-SubCell"/>
</dbReference>
<dbReference type="EMBL" id="CAKOGP040001731">
    <property type="protein sequence ID" value="CAJ1947538.1"/>
    <property type="molecule type" value="Genomic_DNA"/>
</dbReference>
<dbReference type="GO" id="GO:0005694">
    <property type="term" value="C:chromosome"/>
    <property type="evidence" value="ECO:0007669"/>
    <property type="project" value="UniProtKB-SubCell"/>
</dbReference>
<comment type="subcellular location">
    <subcellularLocation>
        <location evidence="2">Chromosome</location>
    </subcellularLocation>
    <subcellularLocation>
        <location evidence="1">Nucleus</location>
    </subcellularLocation>
</comment>
<feature type="compositionally biased region" description="Basic residues" evidence="8">
    <location>
        <begin position="609"/>
        <end position="621"/>
    </location>
</feature>
<dbReference type="InterPro" id="IPR046341">
    <property type="entry name" value="SET_dom_sf"/>
</dbReference>
<comment type="caution">
    <text evidence="10">The sequence shown here is derived from an EMBL/GenBank/DDBJ whole genome shotgun (WGS) entry which is preliminary data.</text>
</comment>
<dbReference type="PANTHER" id="PTHR22884">
    <property type="entry name" value="SET DOMAIN PROTEINS"/>
    <property type="match status" value="1"/>
</dbReference>
<evidence type="ECO:0000256" key="2">
    <source>
        <dbReference type="ARBA" id="ARBA00004286"/>
    </source>
</evidence>
<dbReference type="InterPro" id="IPR001214">
    <property type="entry name" value="SET_dom"/>
</dbReference>
<evidence type="ECO:0000256" key="7">
    <source>
        <dbReference type="ARBA" id="ARBA00023242"/>
    </source>
</evidence>
<name>A0AAD2FNR5_9STRA</name>
<feature type="domain" description="SET" evidence="9">
    <location>
        <begin position="179"/>
        <end position="286"/>
    </location>
</feature>
<feature type="region of interest" description="Disordered" evidence="8">
    <location>
        <begin position="75"/>
        <end position="94"/>
    </location>
</feature>
<evidence type="ECO:0000256" key="4">
    <source>
        <dbReference type="ARBA" id="ARBA00022603"/>
    </source>
</evidence>
<dbReference type="SUPFAM" id="SSF82199">
    <property type="entry name" value="SET domain"/>
    <property type="match status" value="1"/>
</dbReference>
<proteinExistence type="predicted"/>
<sequence>MYDEAFPPGLMLHMADLIQAAPPNLQFVVSAKVNRESCYSQLLIDAGLTELGNVKGSKTNNGGATTFTLFKRLEPQTNKDGGSAAPATASVSPVPEKETLHLQIEGELERFTVGGSYESRLKYYEALKASTQKTMQREKKLRKLHSKKREKKHCLCAAQAMCEAKCIGCEEYFAHISEDELTSKKVTWLPNQQGLFCKTKLNKDQFVVEYAGRIRKTTSTDCDRYVLCFDGKRINARGYGIQQFVNHSCNPNCTLTKWTDEYGKSRVSIRTKSNIPSETELTVDYGSEREPFDCICARCRPITKTVMWFGMTGTTFESMKVDRPSITLGRSGKKKWLADFCSRNGNKLGKQDARDFLRISAARWKKTEVYSVSIQTIDEIEMLNRDPVFHNNCDWNSPDCLAKIVGKVDVVECDWVWMPASYLSDCLKNGFFTKVIPELIKCHLAPGGYILLPLQIPILDRVLAHQNEGKYSVTLLTEQEATKLSPLLQATHELQAIMTDKETRRVMGKAKQQLDHYAGIESLSVVDQTVSSAIDVKDFLNNYAEENGDIGKLRFICIKSKQPSKSSQAAGIKIKQRSKRKQTTKPTAAGKRKSVPTTEPVKATTSGAKRNKRAAGKRKQTTKPTAAGKRKSVPTTEPVKATTSGAKRNKRVVAAVVEQSTKAKTKISAAATARSRKAPGCTPREMRLKAKVLG</sequence>
<dbReference type="GO" id="GO:0008168">
    <property type="term" value="F:methyltransferase activity"/>
    <property type="evidence" value="ECO:0007669"/>
    <property type="project" value="UniProtKB-KW"/>
</dbReference>
<keyword evidence="11" id="KW-1185">Reference proteome</keyword>
<keyword evidence="5" id="KW-0808">Transferase</keyword>
<evidence type="ECO:0000259" key="9">
    <source>
        <dbReference type="PROSITE" id="PS50280"/>
    </source>
</evidence>
<dbReference type="SMART" id="SM00317">
    <property type="entry name" value="SET"/>
    <property type="match status" value="1"/>
</dbReference>
<evidence type="ECO:0000256" key="8">
    <source>
        <dbReference type="SAM" id="MobiDB-lite"/>
    </source>
</evidence>
<feature type="compositionally biased region" description="Low complexity" evidence="8">
    <location>
        <begin position="83"/>
        <end position="94"/>
    </location>
</feature>
<dbReference type="Pfam" id="PF00856">
    <property type="entry name" value="SET"/>
    <property type="match status" value="1"/>
</dbReference>
<evidence type="ECO:0000256" key="1">
    <source>
        <dbReference type="ARBA" id="ARBA00004123"/>
    </source>
</evidence>
<feature type="compositionally biased region" description="Basic residues" evidence="8">
    <location>
        <begin position="574"/>
        <end position="583"/>
    </location>
</feature>
<accession>A0AAD2FNR5</accession>
<evidence type="ECO:0000313" key="10">
    <source>
        <dbReference type="EMBL" id="CAJ1947538.1"/>
    </source>
</evidence>
<dbReference type="InterPro" id="IPR050777">
    <property type="entry name" value="SET2_Histone-Lys_MeTrsfase"/>
</dbReference>
<dbReference type="GO" id="GO:0032259">
    <property type="term" value="P:methylation"/>
    <property type="evidence" value="ECO:0007669"/>
    <property type="project" value="UniProtKB-KW"/>
</dbReference>
<evidence type="ECO:0000256" key="5">
    <source>
        <dbReference type="ARBA" id="ARBA00022679"/>
    </source>
</evidence>
<keyword evidence="7" id="KW-0539">Nucleus</keyword>
<gene>
    <name evidence="10" type="ORF">CYCCA115_LOCUS11192</name>
</gene>
<dbReference type="Gene3D" id="2.170.270.10">
    <property type="entry name" value="SET domain"/>
    <property type="match status" value="1"/>
</dbReference>
<evidence type="ECO:0000313" key="11">
    <source>
        <dbReference type="Proteomes" id="UP001295423"/>
    </source>
</evidence>
<keyword evidence="4" id="KW-0489">Methyltransferase</keyword>
<dbReference type="PROSITE" id="PS50280">
    <property type="entry name" value="SET"/>
    <property type="match status" value="1"/>
</dbReference>
<dbReference type="Proteomes" id="UP001295423">
    <property type="component" value="Unassembled WGS sequence"/>
</dbReference>
<evidence type="ECO:0000256" key="6">
    <source>
        <dbReference type="ARBA" id="ARBA00022691"/>
    </source>
</evidence>
<dbReference type="AlphaFoldDB" id="A0AAD2FNR5"/>
<organism evidence="10 11">
    <name type="scientific">Cylindrotheca closterium</name>
    <dbReference type="NCBI Taxonomy" id="2856"/>
    <lineage>
        <taxon>Eukaryota</taxon>
        <taxon>Sar</taxon>
        <taxon>Stramenopiles</taxon>
        <taxon>Ochrophyta</taxon>
        <taxon>Bacillariophyta</taxon>
        <taxon>Bacillariophyceae</taxon>
        <taxon>Bacillariophycidae</taxon>
        <taxon>Bacillariales</taxon>
        <taxon>Bacillariaceae</taxon>
        <taxon>Cylindrotheca</taxon>
    </lineage>
</organism>
<reference evidence="10" key="1">
    <citation type="submission" date="2023-08" db="EMBL/GenBank/DDBJ databases">
        <authorList>
            <person name="Audoor S."/>
            <person name="Bilcke G."/>
        </authorList>
    </citation>
    <scope>NUCLEOTIDE SEQUENCE</scope>
</reference>